<organism evidence="6 7">
    <name type="scientific">Actinokineospora spheciospongiae</name>
    <dbReference type="NCBI Taxonomy" id="909613"/>
    <lineage>
        <taxon>Bacteria</taxon>
        <taxon>Bacillati</taxon>
        <taxon>Actinomycetota</taxon>
        <taxon>Actinomycetes</taxon>
        <taxon>Pseudonocardiales</taxon>
        <taxon>Pseudonocardiaceae</taxon>
        <taxon>Actinokineospora</taxon>
    </lineage>
</organism>
<dbReference type="STRING" id="909613.UO65_5330"/>
<sequence>MSALSAVGLTCAVGRRAVLVDVAFDIAPGQVVGVVGANGSGKSTLLRALAGITRPPRGRVLVDGEDLHRLPARARARRVAFVGQDEDLPSGLLVREAVALGRVPHAAPWDTDDADRPIVLAALAEVGLADLARRPVEDLSGGERRRVSLARGLAQRAPVLVLDEPTNHLDVGHQLRLVELLRGLDRTVVVAMHDLSLAAATCDRLIVVHGGRTAPALPPAEALASEVVRTAFGVRATPVIDPHTGRTHLLMSLEDS</sequence>
<name>W7IZA1_9PSEU</name>
<proteinExistence type="predicted"/>
<comment type="caution">
    <text evidence="6">The sequence shown here is derived from an EMBL/GenBank/DDBJ whole genome shotgun (WGS) entry which is preliminary data.</text>
</comment>
<evidence type="ECO:0000256" key="1">
    <source>
        <dbReference type="ARBA" id="ARBA00022448"/>
    </source>
</evidence>
<feature type="domain" description="ABC transporter" evidence="5">
    <location>
        <begin position="4"/>
        <end position="235"/>
    </location>
</feature>
<dbReference type="GO" id="GO:0016887">
    <property type="term" value="F:ATP hydrolysis activity"/>
    <property type="evidence" value="ECO:0007669"/>
    <property type="project" value="InterPro"/>
</dbReference>
<dbReference type="PANTHER" id="PTHR42794">
    <property type="entry name" value="HEMIN IMPORT ATP-BINDING PROTEIN HMUV"/>
    <property type="match status" value="1"/>
</dbReference>
<keyword evidence="1" id="KW-0813">Transport</keyword>
<protein>
    <submittedName>
        <fullName evidence="6">ABC transporter (Iron.B12.siderophore.hemin), ATP-binding component</fullName>
    </submittedName>
</protein>
<dbReference type="InterPro" id="IPR017871">
    <property type="entry name" value="ABC_transporter-like_CS"/>
</dbReference>
<dbReference type="GO" id="GO:0005524">
    <property type="term" value="F:ATP binding"/>
    <property type="evidence" value="ECO:0007669"/>
    <property type="project" value="UniProtKB-KW"/>
</dbReference>
<dbReference type="Pfam" id="PF00005">
    <property type="entry name" value="ABC_tran"/>
    <property type="match status" value="1"/>
</dbReference>
<dbReference type="OrthoDB" id="3426016at2"/>
<keyword evidence="7" id="KW-1185">Reference proteome</keyword>
<evidence type="ECO:0000256" key="2">
    <source>
        <dbReference type="ARBA" id="ARBA00022741"/>
    </source>
</evidence>
<dbReference type="EMBL" id="AYXG01000206">
    <property type="protein sequence ID" value="EWC59384.1"/>
    <property type="molecule type" value="Genomic_DNA"/>
</dbReference>
<evidence type="ECO:0000313" key="6">
    <source>
        <dbReference type="EMBL" id="EWC59384.1"/>
    </source>
</evidence>
<dbReference type="CDD" id="cd03214">
    <property type="entry name" value="ABC_Iron-Siderophores_B12_Hemin"/>
    <property type="match status" value="1"/>
</dbReference>
<accession>W7IZA1</accession>
<dbReference type="PANTHER" id="PTHR42794:SF1">
    <property type="entry name" value="HEMIN IMPORT ATP-BINDING PROTEIN HMUV"/>
    <property type="match status" value="1"/>
</dbReference>
<dbReference type="Gene3D" id="3.40.50.300">
    <property type="entry name" value="P-loop containing nucleotide triphosphate hydrolases"/>
    <property type="match status" value="1"/>
</dbReference>
<dbReference type="InterPro" id="IPR027417">
    <property type="entry name" value="P-loop_NTPase"/>
</dbReference>
<dbReference type="AlphaFoldDB" id="W7IZA1"/>
<dbReference type="InterPro" id="IPR003439">
    <property type="entry name" value="ABC_transporter-like_ATP-bd"/>
</dbReference>
<dbReference type="Proteomes" id="UP000019277">
    <property type="component" value="Unassembled WGS sequence"/>
</dbReference>
<keyword evidence="4" id="KW-1278">Translocase</keyword>
<evidence type="ECO:0000256" key="4">
    <source>
        <dbReference type="ARBA" id="ARBA00022967"/>
    </source>
</evidence>
<dbReference type="InterPro" id="IPR003593">
    <property type="entry name" value="AAA+_ATPase"/>
</dbReference>
<keyword evidence="2" id="KW-0547">Nucleotide-binding</keyword>
<evidence type="ECO:0000259" key="5">
    <source>
        <dbReference type="PROSITE" id="PS50893"/>
    </source>
</evidence>
<dbReference type="SMART" id="SM00382">
    <property type="entry name" value="AAA"/>
    <property type="match status" value="1"/>
</dbReference>
<dbReference type="RefSeq" id="WP_035287552.1">
    <property type="nucleotide sequence ID" value="NZ_AYXG01000206.1"/>
</dbReference>
<dbReference type="SUPFAM" id="SSF52540">
    <property type="entry name" value="P-loop containing nucleoside triphosphate hydrolases"/>
    <property type="match status" value="1"/>
</dbReference>
<evidence type="ECO:0000313" key="7">
    <source>
        <dbReference type="Proteomes" id="UP000019277"/>
    </source>
</evidence>
<dbReference type="PROSITE" id="PS50893">
    <property type="entry name" value="ABC_TRANSPORTER_2"/>
    <property type="match status" value="1"/>
</dbReference>
<dbReference type="eggNOG" id="COG1120">
    <property type="taxonomic scope" value="Bacteria"/>
</dbReference>
<reference evidence="6 7" key="1">
    <citation type="journal article" date="2014" name="Genome Announc.">
        <title>Draft Genome Sequence of the Antitrypanosomally Active Sponge-Associated Bacterium Actinokineospora sp. Strain EG49.</title>
        <authorList>
            <person name="Harjes J."/>
            <person name="Ryu T."/>
            <person name="Abdelmohsen U.R."/>
            <person name="Moitinho-Silva L."/>
            <person name="Horn H."/>
            <person name="Ravasi T."/>
            <person name="Hentschel U."/>
        </authorList>
    </citation>
    <scope>NUCLEOTIDE SEQUENCE [LARGE SCALE GENOMIC DNA]</scope>
    <source>
        <strain evidence="6 7">EG49</strain>
    </source>
</reference>
<dbReference type="PROSITE" id="PS00211">
    <property type="entry name" value="ABC_TRANSPORTER_1"/>
    <property type="match status" value="1"/>
</dbReference>
<evidence type="ECO:0000256" key="3">
    <source>
        <dbReference type="ARBA" id="ARBA00022840"/>
    </source>
</evidence>
<keyword evidence="3 6" id="KW-0067">ATP-binding</keyword>
<gene>
    <name evidence="6" type="ORF">UO65_5330</name>
</gene>